<feature type="transmembrane region" description="Helical" evidence="6">
    <location>
        <begin position="30"/>
        <end position="50"/>
    </location>
</feature>
<feature type="region of interest" description="Disordered" evidence="5">
    <location>
        <begin position="57"/>
        <end position="126"/>
    </location>
</feature>
<dbReference type="PRINTS" id="PR00740">
    <property type="entry name" value="GLHYDRLASE27"/>
</dbReference>
<keyword evidence="6" id="KW-0812">Transmembrane</keyword>
<dbReference type="InterPro" id="IPR017853">
    <property type="entry name" value="GH"/>
</dbReference>
<dbReference type="OrthoDB" id="5795902at2759"/>
<evidence type="ECO:0000313" key="7">
    <source>
        <dbReference type="EMBL" id="PFH33980.1"/>
    </source>
</evidence>
<keyword evidence="2 4" id="KW-0378">Hydrolase</keyword>
<dbReference type="InterPro" id="IPR013785">
    <property type="entry name" value="Aldolase_TIM"/>
</dbReference>
<evidence type="ECO:0000256" key="3">
    <source>
        <dbReference type="ARBA" id="ARBA00023295"/>
    </source>
</evidence>
<dbReference type="EC" id="3.2.1.22" evidence="4"/>
<reference evidence="7 8" key="1">
    <citation type="submission" date="2017-09" db="EMBL/GenBank/DDBJ databases">
        <title>Genome sequencing of Besnoitia besnoiti strain Bb-Ger1.</title>
        <authorList>
            <person name="Schares G."/>
            <person name="Venepally P."/>
            <person name="Lorenzi H.A."/>
        </authorList>
    </citation>
    <scope>NUCLEOTIDE SEQUENCE [LARGE SCALE GENOMIC DNA]</scope>
    <source>
        <strain evidence="7 8">Bb-Ger1</strain>
    </source>
</reference>
<evidence type="ECO:0000256" key="6">
    <source>
        <dbReference type="SAM" id="Phobius"/>
    </source>
</evidence>
<feature type="region of interest" description="Disordered" evidence="5">
    <location>
        <begin position="855"/>
        <end position="925"/>
    </location>
</feature>
<feature type="compositionally biased region" description="Basic and acidic residues" evidence="5">
    <location>
        <begin position="90"/>
        <end position="102"/>
    </location>
</feature>
<feature type="compositionally biased region" description="Basic and acidic residues" evidence="5">
    <location>
        <begin position="109"/>
        <end position="126"/>
    </location>
</feature>
<dbReference type="CDD" id="cd14792">
    <property type="entry name" value="GH27"/>
    <property type="match status" value="1"/>
</dbReference>
<keyword evidence="6" id="KW-0472">Membrane</keyword>
<evidence type="ECO:0000313" key="8">
    <source>
        <dbReference type="Proteomes" id="UP000224006"/>
    </source>
</evidence>
<keyword evidence="3 4" id="KW-0326">Glycosidase</keyword>
<dbReference type="SUPFAM" id="SSF51011">
    <property type="entry name" value="Glycosyl hydrolase domain"/>
    <property type="match status" value="1"/>
</dbReference>
<dbReference type="STRING" id="94643.A0A2A9MF37"/>
<comment type="caution">
    <text evidence="7">The sequence shown here is derived from an EMBL/GenBank/DDBJ whole genome shotgun (WGS) entry which is preliminary data.</text>
</comment>
<evidence type="ECO:0000256" key="2">
    <source>
        <dbReference type="ARBA" id="ARBA00022801"/>
    </source>
</evidence>
<dbReference type="GeneID" id="40312058"/>
<keyword evidence="4" id="KW-1015">Disulfide bond</keyword>
<dbReference type="GO" id="GO:0016139">
    <property type="term" value="P:glycoside catabolic process"/>
    <property type="evidence" value="ECO:0007669"/>
    <property type="project" value="TreeGrafter"/>
</dbReference>
<dbReference type="Pfam" id="PF16499">
    <property type="entry name" value="Melibiase_2"/>
    <property type="match status" value="1"/>
</dbReference>
<sequence>MDVDIDLDRRRATIFFSVARRQWQQGRMPSFAFLFPLVLAVLLLLIHWRLCPSVAENASGSGRDTALGRWTSVGAPGGRESSSLGPTSEEQERQIPHHDRSPNVELEGSFEKAENKGDEPIGQRKDIATPMLRRGGEHGPRLTPAALPEQDESELGVGAADLWREKNYEMKGLTDYVTRSIEASHWNEFDEDAFSEFSLPQLYHDKTPMSLEAVDGLPWNDSQEEMETLSLQEEVDGDGRENSSEDTGTDTPRLVYQREGTGKVDVRRNAGVADRGGNGRRWEVNGRAASLAGRESRAGSNKEGTRRTTTTRLLENAERLSTYTFIDQAEAVSEDASNADEGQQAFFSSLPQVLQEAGLQLEGLINAVREANISHSRRPNGKANIAKPLMGWNSWNTFGCDTSQLNERLIMDTALALKASGLQAAGYEYVMLDDCWSVKKAQGRGPTEPLQWDAERFPSGMPALASFLHNRGFKFGMYTDSGSRTCMGYIGSGGHEDEDALAFQSWGVDFLKIDGCYADPSDMKALYSRWSPAFAKAAAASPDNQQKVVLNCSWPAYVHDITEFDFSAIQGMCDMWRVFDDIEPTWESLSRILTFWGDNQEIFSSIVAPGSFNDPDMLEVGNRSFSAAEGRTQISVWSILAAPLILGNDVRTMTSETLQILTHPEILAVNQDDMVFGGLRVLEAPGALSIWMRPLSGGSTAVALVNLSSQPLRIVIELPELQRAYWESWLPWTHPKLLRILNRLPVEKQYRLTQTHFPPLKKDKTKESIGCHVRDLWLRIDLGFMEHAIVSPYILDPHDTFMVSINGCKPAGTPYLFSPSGEEKEDHVFKGVQEAGGEHRLQTDDNVQEMRTEVPNSKRLAGKADLEKYSEPSAPSSISWTVSASTREEISLPEAGIGVDEMERSARSAESSAQLAGRPAAGSEM</sequence>
<dbReference type="EMBL" id="NWUJ01000007">
    <property type="protein sequence ID" value="PFH33980.1"/>
    <property type="molecule type" value="Genomic_DNA"/>
</dbReference>
<dbReference type="PANTHER" id="PTHR11452">
    <property type="entry name" value="ALPHA-GALACTOSIDASE/ALPHA-N-ACETYLGALACTOSAMINIDASE"/>
    <property type="match status" value="1"/>
</dbReference>
<keyword evidence="6" id="KW-1133">Transmembrane helix</keyword>
<keyword evidence="8" id="KW-1185">Reference proteome</keyword>
<feature type="compositionally biased region" description="Polar residues" evidence="5">
    <location>
        <begin position="873"/>
        <end position="885"/>
    </location>
</feature>
<evidence type="ECO:0000256" key="1">
    <source>
        <dbReference type="ARBA" id="ARBA00009743"/>
    </source>
</evidence>
<dbReference type="SMR" id="A0A2A9MF37"/>
<comment type="similarity">
    <text evidence="1 4">Belongs to the glycosyl hydrolase 27 family.</text>
</comment>
<dbReference type="GO" id="GO:0009311">
    <property type="term" value="P:oligosaccharide metabolic process"/>
    <property type="evidence" value="ECO:0007669"/>
    <property type="project" value="TreeGrafter"/>
</dbReference>
<gene>
    <name evidence="7" type="ORF">BESB_071320</name>
</gene>
<dbReference type="InterPro" id="IPR002241">
    <property type="entry name" value="Glyco_hydro_27"/>
</dbReference>
<evidence type="ECO:0000256" key="4">
    <source>
        <dbReference type="RuleBase" id="RU361168"/>
    </source>
</evidence>
<dbReference type="GO" id="GO:0005737">
    <property type="term" value="C:cytoplasm"/>
    <property type="evidence" value="ECO:0007669"/>
    <property type="project" value="TreeGrafter"/>
</dbReference>
<comment type="catalytic activity">
    <reaction evidence="4">
        <text>Hydrolysis of terminal, non-reducing alpha-D-galactose residues in alpha-D-galactosides, including galactose oligosaccharides, galactomannans and galactolipids.</text>
        <dbReference type="EC" id="3.2.1.22"/>
    </reaction>
</comment>
<feature type="region of interest" description="Disordered" evidence="5">
    <location>
        <begin position="223"/>
        <end position="262"/>
    </location>
</feature>
<dbReference type="AlphaFoldDB" id="A0A2A9MF37"/>
<dbReference type="RefSeq" id="XP_029217989.1">
    <property type="nucleotide sequence ID" value="XM_029365505.1"/>
</dbReference>
<dbReference type="Proteomes" id="UP000224006">
    <property type="component" value="Unassembled WGS sequence"/>
</dbReference>
<accession>A0A2A9MF37</accession>
<protein>
    <recommendedName>
        <fullName evidence="4">Alpha-galactosidase</fullName>
        <ecNumber evidence="4">3.2.1.22</ecNumber>
    </recommendedName>
    <alternativeName>
        <fullName evidence="4">Melibiase</fullName>
    </alternativeName>
</protein>
<dbReference type="SUPFAM" id="SSF51445">
    <property type="entry name" value="(Trans)glycosidases"/>
    <property type="match status" value="1"/>
</dbReference>
<dbReference type="Gene3D" id="3.20.20.70">
    <property type="entry name" value="Aldolase class I"/>
    <property type="match status" value="1"/>
</dbReference>
<dbReference type="PANTHER" id="PTHR11452:SF83">
    <property type="entry name" value="ALPHA-GALACTOSIDASE"/>
    <property type="match status" value="1"/>
</dbReference>
<dbReference type="VEuPathDB" id="ToxoDB:BESB_071320"/>
<name>A0A2A9MF37_BESBE</name>
<organism evidence="7 8">
    <name type="scientific">Besnoitia besnoiti</name>
    <name type="common">Apicomplexan protozoan</name>
    <dbReference type="NCBI Taxonomy" id="94643"/>
    <lineage>
        <taxon>Eukaryota</taxon>
        <taxon>Sar</taxon>
        <taxon>Alveolata</taxon>
        <taxon>Apicomplexa</taxon>
        <taxon>Conoidasida</taxon>
        <taxon>Coccidia</taxon>
        <taxon>Eucoccidiorida</taxon>
        <taxon>Eimeriorina</taxon>
        <taxon>Sarcocystidae</taxon>
        <taxon>Besnoitia</taxon>
    </lineage>
</organism>
<feature type="region of interest" description="Disordered" evidence="5">
    <location>
        <begin position="286"/>
        <end position="308"/>
    </location>
</feature>
<dbReference type="InterPro" id="IPR013780">
    <property type="entry name" value="Glyco_hydro_b"/>
</dbReference>
<evidence type="ECO:0000256" key="5">
    <source>
        <dbReference type="SAM" id="MobiDB-lite"/>
    </source>
</evidence>
<dbReference type="KEGG" id="bbes:BESB_071320"/>
<dbReference type="GO" id="GO:0004557">
    <property type="term" value="F:alpha-galactosidase activity"/>
    <property type="evidence" value="ECO:0007669"/>
    <property type="project" value="UniProtKB-EC"/>
</dbReference>
<dbReference type="FunFam" id="3.20.20.70:FF:000197">
    <property type="entry name" value="Alpha-galactosidase"/>
    <property type="match status" value="1"/>
</dbReference>
<proteinExistence type="inferred from homology"/>
<dbReference type="Gene3D" id="2.60.40.1180">
    <property type="entry name" value="Golgi alpha-mannosidase II"/>
    <property type="match status" value="1"/>
</dbReference>